<keyword evidence="1" id="KW-0472">Membrane</keyword>
<dbReference type="AlphaFoldDB" id="A0A327NUU5"/>
<feature type="transmembrane region" description="Helical" evidence="1">
    <location>
        <begin position="45"/>
        <end position="68"/>
    </location>
</feature>
<evidence type="ECO:0000256" key="1">
    <source>
        <dbReference type="SAM" id="Phobius"/>
    </source>
</evidence>
<dbReference type="Pfam" id="PF06580">
    <property type="entry name" value="His_kinase"/>
    <property type="match status" value="1"/>
</dbReference>
<dbReference type="GO" id="GO:0016020">
    <property type="term" value="C:membrane"/>
    <property type="evidence" value="ECO:0007669"/>
    <property type="project" value="InterPro"/>
</dbReference>
<dbReference type="EMBL" id="QLII01000001">
    <property type="protein sequence ID" value="RAI77634.1"/>
    <property type="molecule type" value="Genomic_DNA"/>
</dbReference>
<evidence type="ECO:0000313" key="3">
    <source>
        <dbReference type="EMBL" id="RAI77634.1"/>
    </source>
</evidence>
<feature type="transmembrane region" description="Helical" evidence="1">
    <location>
        <begin position="20"/>
        <end position="38"/>
    </location>
</feature>
<organism evidence="3 4">
    <name type="scientific">Spirosoma telluris</name>
    <dbReference type="NCBI Taxonomy" id="2183553"/>
    <lineage>
        <taxon>Bacteria</taxon>
        <taxon>Pseudomonadati</taxon>
        <taxon>Bacteroidota</taxon>
        <taxon>Cytophagia</taxon>
        <taxon>Cytophagales</taxon>
        <taxon>Cytophagaceae</taxon>
        <taxon>Spirosoma</taxon>
    </lineage>
</organism>
<dbReference type="OrthoDB" id="976300at2"/>
<dbReference type="InterPro" id="IPR050640">
    <property type="entry name" value="Bact_2-comp_sensor_kinase"/>
</dbReference>
<reference evidence="3 4" key="1">
    <citation type="submission" date="2018-06" db="EMBL/GenBank/DDBJ databases">
        <title>Spirosoma sp. HMF3257 Genome sequencing and assembly.</title>
        <authorList>
            <person name="Kang H."/>
            <person name="Cha I."/>
            <person name="Kim H."/>
            <person name="Kang J."/>
            <person name="Joh K."/>
        </authorList>
    </citation>
    <scope>NUCLEOTIDE SEQUENCE [LARGE SCALE GENOMIC DNA]</scope>
    <source>
        <strain evidence="3 4">HMF3257</strain>
    </source>
</reference>
<keyword evidence="4" id="KW-1185">Reference proteome</keyword>
<keyword evidence="1" id="KW-0812">Transmembrane</keyword>
<dbReference type="InterPro" id="IPR010559">
    <property type="entry name" value="Sig_transdc_His_kin_internal"/>
</dbReference>
<evidence type="ECO:0000313" key="4">
    <source>
        <dbReference type="Proteomes" id="UP000249016"/>
    </source>
</evidence>
<evidence type="ECO:0000259" key="2">
    <source>
        <dbReference type="Pfam" id="PF06580"/>
    </source>
</evidence>
<comment type="caution">
    <text evidence="3">The sequence shown here is derived from an EMBL/GenBank/DDBJ whole genome shotgun (WGS) entry which is preliminary data.</text>
</comment>
<name>A0A327NUU5_9BACT</name>
<keyword evidence="1" id="KW-1133">Transmembrane helix</keyword>
<dbReference type="PANTHER" id="PTHR34220:SF7">
    <property type="entry name" value="SENSOR HISTIDINE KINASE YPDA"/>
    <property type="match status" value="1"/>
</dbReference>
<feature type="transmembrane region" description="Helical" evidence="1">
    <location>
        <begin position="124"/>
        <end position="142"/>
    </location>
</feature>
<sequence>MNVPLSALSFNALHDRWVRLIGIPVAVLPFVLLTIAAYGYDGRLVALTIVWGLVSTTLLWHLLLWWVVRVRMEYPGRLNTGKRIWKTFGGYSLFTVFDQIVETRLLYQFDPSGRIPEPAFPDDYLLPIAMALFFVVVVGSYYEGSYNLSQYRQAVERAEAVKKNQLLAELTSLKNQVNPHFLFNSLNSLSALISEDRRRASAFLDELASVYRYMLQASQRPLVSLTDELAFLDAYRYLLQERYGSTLCWQIERNLAASDLLLPPLTLQVLVDNALRHNSLLPGKPLIITIRHLASNRLEVSNSLQRKSVQVATQAGDLVD</sequence>
<dbReference type="RefSeq" id="WP_111348487.1">
    <property type="nucleotide sequence ID" value="NZ_QLII01000001.1"/>
</dbReference>
<dbReference type="Proteomes" id="UP000249016">
    <property type="component" value="Unassembled WGS sequence"/>
</dbReference>
<proteinExistence type="predicted"/>
<accession>A0A327NUU5</accession>
<protein>
    <recommendedName>
        <fullName evidence="2">Signal transduction histidine kinase internal region domain-containing protein</fullName>
    </recommendedName>
</protein>
<gene>
    <name evidence="3" type="ORF">HMF3257_32165</name>
</gene>
<feature type="domain" description="Signal transduction histidine kinase internal region" evidence="2">
    <location>
        <begin position="168"/>
        <end position="246"/>
    </location>
</feature>
<dbReference type="GO" id="GO:0000155">
    <property type="term" value="F:phosphorelay sensor kinase activity"/>
    <property type="evidence" value="ECO:0007669"/>
    <property type="project" value="InterPro"/>
</dbReference>
<dbReference type="PANTHER" id="PTHR34220">
    <property type="entry name" value="SENSOR HISTIDINE KINASE YPDA"/>
    <property type="match status" value="1"/>
</dbReference>